<protein>
    <submittedName>
        <fullName evidence="2">Lanthionine synthetase C family protein</fullName>
    </submittedName>
</protein>
<dbReference type="Gene3D" id="1.50.10.20">
    <property type="match status" value="1"/>
</dbReference>
<evidence type="ECO:0000256" key="1">
    <source>
        <dbReference type="SAM" id="MobiDB-lite"/>
    </source>
</evidence>
<evidence type="ECO:0000313" key="2">
    <source>
        <dbReference type="EMBL" id="GAA1928151.1"/>
    </source>
</evidence>
<keyword evidence="3" id="KW-1185">Reference proteome</keyword>
<accession>A0ABP5B1E1</accession>
<dbReference type="InterPro" id="IPR033889">
    <property type="entry name" value="LanC"/>
</dbReference>
<dbReference type="Pfam" id="PF05147">
    <property type="entry name" value="LANC_like"/>
    <property type="match status" value="1"/>
</dbReference>
<comment type="caution">
    <text evidence="2">The sequence shown here is derived from an EMBL/GenBank/DDBJ whole genome shotgun (WGS) entry which is preliminary data.</text>
</comment>
<feature type="region of interest" description="Disordered" evidence="1">
    <location>
        <begin position="27"/>
        <end position="51"/>
    </location>
</feature>
<feature type="region of interest" description="Disordered" evidence="1">
    <location>
        <begin position="192"/>
        <end position="216"/>
    </location>
</feature>
<dbReference type="CDD" id="cd04793">
    <property type="entry name" value="LanC"/>
    <property type="match status" value="1"/>
</dbReference>
<dbReference type="EMBL" id="BAAAMJ010000052">
    <property type="protein sequence ID" value="GAA1928151.1"/>
    <property type="molecule type" value="Genomic_DNA"/>
</dbReference>
<gene>
    <name evidence="2" type="ORF">GCM10009716_39980</name>
</gene>
<evidence type="ECO:0000313" key="3">
    <source>
        <dbReference type="Proteomes" id="UP001501303"/>
    </source>
</evidence>
<dbReference type="InterPro" id="IPR007822">
    <property type="entry name" value="LANC-like"/>
</dbReference>
<proteinExistence type="predicted"/>
<dbReference type="RefSeq" id="WP_344264479.1">
    <property type="nucleotide sequence ID" value="NZ_BAAAMJ010000052.1"/>
</dbReference>
<name>A0ABP5B1E1_9ACTN</name>
<dbReference type="PRINTS" id="PR01950">
    <property type="entry name" value="LANCSUPER"/>
</dbReference>
<sequence>MTRPAAVALPEHLTKRAAATSTRIAEALRQPPHLDPSEDRGPASPRWRGQSLSKGAAGVAILHGLRARAGLTGPEVVHGWLAAATREPLSAGNGAGLWYGATALAFALREAAPSHYRPAVRQLDEAVTTLVRTRLAAVHARIDAAARPALSEYDLVRGLTGLGAYQLKHTPGSPQLRQILEYLVRLTQPVPARDEPGGDAPGWWTSDTPSGTAPDATESGHIDLGMAHGITGPLALLGLAARAGVTVSGHREAIDRIATWLETWRQHGPGGAWWPERVGLAELRTGRCHQDEPRRPSWCYGTPGIARALQLAGAATGDRARQERAEQALADCLADPRQLAWLTDPAMCHGWAGVFTTTWHAAADARTDTLADHLPHLLHQLLARAPEIPPADEPIGLIEGSAGIAAALHLATTGTGGWETCLLIN</sequence>
<dbReference type="PRINTS" id="PR01955">
    <property type="entry name" value="LANCFRANKIA"/>
</dbReference>
<dbReference type="Proteomes" id="UP001501303">
    <property type="component" value="Unassembled WGS sequence"/>
</dbReference>
<reference evidence="3" key="1">
    <citation type="journal article" date="2019" name="Int. J. Syst. Evol. Microbiol.">
        <title>The Global Catalogue of Microorganisms (GCM) 10K type strain sequencing project: providing services to taxonomists for standard genome sequencing and annotation.</title>
        <authorList>
            <consortium name="The Broad Institute Genomics Platform"/>
            <consortium name="The Broad Institute Genome Sequencing Center for Infectious Disease"/>
            <person name="Wu L."/>
            <person name="Ma J."/>
        </authorList>
    </citation>
    <scope>NUCLEOTIDE SEQUENCE [LARGE SCALE GENOMIC DNA]</scope>
    <source>
        <strain evidence="3">JCM 13581</strain>
    </source>
</reference>
<dbReference type="SMART" id="SM01260">
    <property type="entry name" value="LANC_like"/>
    <property type="match status" value="1"/>
</dbReference>
<organism evidence="2 3">
    <name type="scientific">Streptomyces sodiiphilus</name>
    <dbReference type="NCBI Taxonomy" id="226217"/>
    <lineage>
        <taxon>Bacteria</taxon>
        <taxon>Bacillati</taxon>
        <taxon>Actinomycetota</taxon>
        <taxon>Actinomycetes</taxon>
        <taxon>Kitasatosporales</taxon>
        <taxon>Streptomycetaceae</taxon>
        <taxon>Streptomyces</taxon>
    </lineage>
</organism>
<dbReference type="SUPFAM" id="SSF158745">
    <property type="entry name" value="LanC-like"/>
    <property type="match status" value="1"/>
</dbReference>